<dbReference type="EMBL" id="AP024355">
    <property type="protein sequence ID" value="BCR06872.1"/>
    <property type="molecule type" value="Genomic_DNA"/>
</dbReference>
<gene>
    <name evidence="1" type="ORF">DESUT3_39410</name>
</gene>
<sequence length="821" mass="90054">MRLLGRLLLFGILMALSLWGGRALWLKISAGLPQPRAAADAQVRTLYRLEPRDWTEFSLPGGSGLLRLVSNAELDPGSESAGLEGVAYSLDYQVLAADGRVLAEHTYHQRSRLVRLLDPQTGEPTAPLYYPDSALLPAEGRIALIGLQGLEGAAALRVRPGPADPAVAGVGLRVYALEQAAEHKLGFLWQRLSQAQKQSLARGSVYPPELLLAEEKLNLLRQGWRPLGPAGVAGQDYHPQLIYLRQGAEGEQFEEVVLPQGLVVDTGRRGVIALPEDAKHLQLQLRPLVPGAKGEGPVRLRWFGRGPDQRRQFAVPWPAEPGVFEADLGGGLLEVESPSPLAVRAFLREPDLLREVTPEPLYHRSYLVDSGQPVAYRVSHDRAAATPFRVDLRLALPLAEPWSVQQAPVVGYRLLDAKGETLTRGDIPLAPIPSLYDSPAGLGEGGSLSEPLRSYFRLGPEVAEIRFEAPAPALVSAYTRPPGLARELRIPEDYFAPSAGEERQPAWFGLRPEDHEGLERAGRSLLLTVQHRPPEERPELLEGRYLWEDFHPEGDWLARRLLVPAEPGSLQRDAALPATFRPLHAGRETRLSFRSPYRRPTVEPTLLFLRSSDRPLPFALYVDGLLHQQGVLAGREGELRLAPVAAGVHRLRLEVAEPGRYLVNFADGAGAAFRRRLANRIGREPLSFTIERGGAEETLSVRFFAPAGQVGRTRLRVTLEGRGKGASTPTADWTFGLRRFDLLPPSGEAVPVLASGGESVDQGQAFFIPLGRDLPPGPLRVRISLEDGAPGYLLLSRLTPGDHAERALLRERDWVREAGDD</sequence>
<accession>A0ABM8HY17</accession>
<reference evidence="1 2" key="2">
    <citation type="journal article" date="2021" name="Int. J. Syst. Evol. Microbiol.">
        <title>Isolation and Polyphasic Characterization of Desulfuromonas versatilis sp. Nov., an Electrogenic Bacteria Capable of Versatile Metabolism Isolated from a Graphene Oxide-Reducing Enrichment Culture.</title>
        <authorList>
            <person name="Xie L."/>
            <person name="Yoshida N."/>
            <person name="Ishii S."/>
            <person name="Meng L."/>
        </authorList>
    </citation>
    <scope>NUCLEOTIDE SEQUENCE [LARGE SCALE GENOMIC DNA]</scope>
    <source>
        <strain evidence="1 2">NIT-T3</strain>
    </source>
</reference>
<protein>
    <submittedName>
        <fullName evidence="1">Uncharacterized protein</fullName>
    </submittedName>
</protein>
<dbReference type="Proteomes" id="UP001319827">
    <property type="component" value="Chromosome"/>
</dbReference>
<name>A0ABM8HY17_9BACT</name>
<evidence type="ECO:0000313" key="2">
    <source>
        <dbReference type="Proteomes" id="UP001319827"/>
    </source>
</evidence>
<reference evidence="1 2" key="1">
    <citation type="journal article" date="2016" name="C (Basel)">
        <title>Selective Growth of and Electricity Production by Marine Exoelectrogenic Bacteria in Self-Aggregated Hydrogel of Microbially Reduced Graphene Oxide.</title>
        <authorList>
            <person name="Yoshida N."/>
            <person name="Goto Y."/>
            <person name="Miyata Y."/>
        </authorList>
    </citation>
    <scope>NUCLEOTIDE SEQUENCE [LARGE SCALE GENOMIC DNA]</scope>
    <source>
        <strain evidence="1 2">NIT-T3</strain>
    </source>
</reference>
<keyword evidence="2" id="KW-1185">Reference proteome</keyword>
<proteinExistence type="predicted"/>
<organism evidence="1 2">
    <name type="scientific">Desulfuromonas versatilis</name>
    <dbReference type="NCBI Taxonomy" id="2802975"/>
    <lineage>
        <taxon>Bacteria</taxon>
        <taxon>Pseudomonadati</taxon>
        <taxon>Thermodesulfobacteriota</taxon>
        <taxon>Desulfuromonadia</taxon>
        <taxon>Desulfuromonadales</taxon>
        <taxon>Desulfuromonadaceae</taxon>
        <taxon>Desulfuromonas</taxon>
    </lineage>
</organism>
<dbReference type="RefSeq" id="WP_221250247.1">
    <property type="nucleotide sequence ID" value="NZ_AP024355.1"/>
</dbReference>
<evidence type="ECO:0000313" key="1">
    <source>
        <dbReference type="EMBL" id="BCR06872.1"/>
    </source>
</evidence>